<name>A0AAE3J8I2_9FIRM</name>
<dbReference type="Proteomes" id="UP001197875">
    <property type="component" value="Unassembled WGS sequence"/>
</dbReference>
<keyword evidence="3" id="KW-0378">Hydrolase</keyword>
<keyword evidence="3" id="KW-0645">Protease</keyword>
<keyword evidence="1" id="KW-0812">Transmembrane</keyword>
<dbReference type="RefSeq" id="WP_227616228.1">
    <property type="nucleotide sequence ID" value="NZ_JAJEPR010000048.1"/>
</dbReference>
<dbReference type="GO" id="GO:0004175">
    <property type="term" value="F:endopeptidase activity"/>
    <property type="evidence" value="ECO:0007669"/>
    <property type="project" value="UniProtKB-ARBA"/>
</dbReference>
<organism evidence="3 4">
    <name type="scientific">Fusicatenibacter faecihominis</name>
    <dbReference type="NCBI Taxonomy" id="2881276"/>
    <lineage>
        <taxon>Bacteria</taxon>
        <taxon>Bacillati</taxon>
        <taxon>Bacillota</taxon>
        <taxon>Clostridia</taxon>
        <taxon>Lachnospirales</taxon>
        <taxon>Lachnospiraceae</taxon>
        <taxon>Fusicatenibacter</taxon>
    </lineage>
</organism>
<protein>
    <submittedName>
        <fullName evidence="3">CPBP family intramembrane metalloprotease</fullName>
    </submittedName>
</protein>
<evidence type="ECO:0000313" key="3">
    <source>
        <dbReference type="EMBL" id="MCC2191340.1"/>
    </source>
</evidence>
<proteinExistence type="predicted"/>
<sequence length="227" mass="25651">MNLNKNSIKKLVLIFLICTADILWSAGFIYLWKTKGVVLSVKEASVNIPGIFVQNLIVEAVPILLFFLFLFRLGKNFQTEMYLKITGKMQKCTVGILGGILLALALWCLVTKADKVTVLYNLPYYTVFIAFAEEFVVRGICVYLVRGEEPYIRYLAPNLLFAVMHLFSYANWGAITVPYVISFVSSELLGLLTMGCIFQFLKEKSGTLWTAVLVHAILDYSVVLSYR</sequence>
<feature type="transmembrane region" description="Helical" evidence="1">
    <location>
        <begin position="12"/>
        <end position="32"/>
    </location>
</feature>
<feature type="transmembrane region" description="Helical" evidence="1">
    <location>
        <begin position="152"/>
        <end position="172"/>
    </location>
</feature>
<feature type="transmembrane region" description="Helical" evidence="1">
    <location>
        <begin position="208"/>
        <end position="226"/>
    </location>
</feature>
<keyword evidence="4" id="KW-1185">Reference proteome</keyword>
<keyword evidence="1" id="KW-0472">Membrane</keyword>
<gene>
    <name evidence="3" type="ORF">LKD71_16360</name>
</gene>
<dbReference type="GO" id="GO:0008237">
    <property type="term" value="F:metallopeptidase activity"/>
    <property type="evidence" value="ECO:0007669"/>
    <property type="project" value="UniProtKB-KW"/>
</dbReference>
<feature type="transmembrane region" description="Helical" evidence="1">
    <location>
        <begin position="92"/>
        <end position="110"/>
    </location>
</feature>
<accession>A0AAE3J8I2</accession>
<evidence type="ECO:0000313" key="4">
    <source>
        <dbReference type="Proteomes" id="UP001197875"/>
    </source>
</evidence>
<keyword evidence="3" id="KW-0482">Metalloprotease</keyword>
<dbReference type="Pfam" id="PF02517">
    <property type="entry name" value="Rce1-like"/>
    <property type="match status" value="1"/>
</dbReference>
<evidence type="ECO:0000259" key="2">
    <source>
        <dbReference type="Pfam" id="PF02517"/>
    </source>
</evidence>
<dbReference type="GO" id="GO:0080120">
    <property type="term" value="P:CAAX-box protein maturation"/>
    <property type="evidence" value="ECO:0007669"/>
    <property type="project" value="UniProtKB-ARBA"/>
</dbReference>
<keyword evidence="1" id="KW-1133">Transmembrane helix</keyword>
<reference evidence="3 4" key="1">
    <citation type="submission" date="2021-10" db="EMBL/GenBank/DDBJ databases">
        <title>Anaerobic single-cell dispensing facilitates the cultivation of human gut bacteria.</title>
        <authorList>
            <person name="Afrizal A."/>
        </authorList>
    </citation>
    <scope>NUCLEOTIDE SEQUENCE [LARGE SCALE GENOMIC DNA]</scope>
    <source>
        <strain evidence="3 4">CLA-AA-H277</strain>
    </source>
</reference>
<feature type="transmembrane region" description="Helical" evidence="1">
    <location>
        <begin position="122"/>
        <end position="145"/>
    </location>
</feature>
<comment type="caution">
    <text evidence="3">The sequence shown here is derived from an EMBL/GenBank/DDBJ whole genome shotgun (WGS) entry which is preliminary data.</text>
</comment>
<dbReference type="InterPro" id="IPR003675">
    <property type="entry name" value="Rce1/LyrA-like_dom"/>
</dbReference>
<evidence type="ECO:0000256" key="1">
    <source>
        <dbReference type="SAM" id="Phobius"/>
    </source>
</evidence>
<feature type="transmembrane region" description="Helical" evidence="1">
    <location>
        <begin position="52"/>
        <end position="71"/>
    </location>
</feature>
<dbReference type="AlphaFoldDB" id="A0AAE3J8I2"/>
<feature type="domain" description="CAAX prenyl protease 2/Lysostaphin resistance protein A-like" evidence="2">
    <location>
        <begin position="118"/>
        <end position="220"/>
    </location>
</feature>
<dbReference type="EMBL" id="JAJEPR010000048">
    <property type="protein sequence ID" value="MCC2191340.1"/>
    <property type="molecule type" value="Genomic_DNA"/>
</dbReference>